<dbReference type="Pfam" id="PF00583">
    <property type="entry name" value="Acetyltransf_1"/>
    <property type="match status" value="1"/>
</dbReference>
<protein>
    <submittedName>
        <fullName evidence="4">GNAT family N-acetyltransferase</fullName>
    </submittedName>
</protein>
<evidence type="ECO:0000313" key="4">
    <source>
        <dbReference type="EMBL" id="MBP3957142.1"/>
    </source>
</evidence>
<dbReference type="PROSITE" id="PS51186">
    <property type="entry name" value="GNAT"/>
    <property type="match status" value="1"/>
</dbReference>
<dbReference type="InterPro" id="IPR000182">
    <property type="entry name" value="GNAT_dom"/>
</dbReference>
<keyword evidence="1" id="KW-0808">Transferase</keyword>
<evidence type="ECO:0000313" key="5">
    <source>
        <dbReference type="Proteomes" id="UP000676565"/>
    </source>
</evidence>
<sequence length="159" mass="18067">MIRPATPADTAALLRLTAGTGFFKPLEVETLEDVLNDFFAANRDDYGHRAFVWEEDGRPLGYVYHAPEEMTDRTWYLWWIAVAADQQGRGIGGKLLVFAEADVRERDGRLLVVETSTTEHYEPTRQFYLKHGYAAASQIPDFYADGDGMAVFTKRLRTN</sequence>
<dbReference type="Gene3D" id="3.40.630.30">
    <property type="match status" value="1"/>
</dbReference>
<dbReference type="CDD" id="cd04301">
    <property type="entry name" value="NAT_SF"/>
    <property type="match status" value="1"/>
</dbReference>
<dbReference type="EMBL" id="JAGKQQ010000001">
    <property type="protein sequence ID" value="MBP3957142.1"/>
    <property type="molecule type" value="Genomic_DNA"/>
</dbReference>
<name>A0ABS5BTU0_9BACT</name>
<keyword evidence="2" id="KW-0012">Acyltransferase</keyword>
<reference evidence="4 5" key="1">
    <citation type="submission" date="2021-04" db="EMBL/GenBank/DDBJ databases">
        <authorList>
            <person name="Ivanova A."/>
        </authorList>
    </citation>
    <scope>NUCLEOTIDE SEQUENCE [LARGE SCALE GENOMIC DNA]</scope>
    <source>
        <strain evidence="4 5">G18</strain>
    </source>
</reference>
<dbReference type="SUPFAM" id="SSF55729">
    <property type="entry name" value="Acyl-CoA N-acyltransferases (Nat)"/>
    <property type="match status" value="1"/>
</dbReference>
<feature type="domain" description="N-acetyltransferase" evidence="3">
    <location>
        <begin position="1"/>
        <end position="157"/>
    </location>
</feature>
<evidence type="ECO:0000259" key="3">
    <source>
        <dbReference type="PROSITE" id="PS51186"/>
    </source>
</evidence>
<evidence type="ECO:0000256" key="1">
    <source>
        <dbReference type="ARBA" id="ARBA00022679"/>
    </source>
</evidence>
<organism evidence="4 5">
    <name type="scientific">Gemmata palustris</name>
    <dbReference type="NCBI Taxonomy" id="2822762"/>
    <lineage>
        <taxon>Bacteria</taxon>
        <taxon>Pseudomonadati</taxon>
        <taxon>Planctomycetota</taxon>
        <taxon>Planctomycetia</taxon>
        <taxon>Gemmatales</taxon>
        <taxon>Gemmataceae</taxon>
        <taxon>Gemmata</taxon>
    </lineage>
</organism>
<proteinExistence type="predicted"/>
<dbReference type="InterPro" id="IPR050832">
    <property type="entry name" value="Bact_Acetyltransf"/>
</dbReference>
<dbReference type="PANTHER" id="PTHR43877">
    <property type="entry name" value="AMINOALKYLPHOSPHONATE N-ACETYLTRANSFERASE-RELATED-RELATED"/>
    <property type="match status" value="1"/>
</dbReference>
<evidence type="ECO:0000256" key="2">
    <source>
        <dbReference type="ARBA" id="ARBA00023315"/>
    </source>
</evidence>
<gene>
    <name evidence="4" type="ORF">J8F10_17905</name>
</gene>
<comment type="caution">
    <text evidence="4">The sequence shown here is derived from an EMBL/GenBank/DDBJ whole genome shotgun (WGS) entry which is preliminary data.</text>
</comment>
<dbReference type="RefSeq" id="WP_210655927.1">
    <property type="nucleotide sequence ID" value="NZ_JAGKQQ010000001.1"/>
</dbReference>
<dbReference type="Proteomes" id="UP000676565">
    <property type="component" value="Unassembled WGS sequence"/>
</dbReference>
<dbReference type="PANTHER" id="PTHR43877:SF2">
    <property type="entry name" value="AMINOALKYLPHOSPHONATE N-ACETYLTRANSFERASE-RELATED"/>
    <property type="match status" value="1"/>
</dbReference>
<keyword evidence="5" id="KW-1185">Reference proteome</keyword>
<dbReference type="InterPro" id="IPR016181">
    <property type="entry name" value="Acyl_CoA_acyltransferase"/>
</dbReference>
<accession>A0ABS5BTU0</accession>